<dbReference type="EC" id="2.4.1.131" evidence="9"/>
<dbReference type="GO" id="GO:0016125">
    <property type="term" value="P:sterol metabolic process"/>
    <property type="evidence" value="ECO:0007669"/>
    <property type="project" value="InterPro"/>
</dbReference>
<evidence type="ECO:0000256" key="7">
    <source>
        <dbReference type="SAM" id="Phobius"/>
    </source>
</evidence>
<feature type="transmembrane region" description="Helical" evidence="7">
    <location>
        <begin position="98"/>
        <end position="121"/>
    </location>
</feature>
<keyword evidence="5 6" id="KW-0472">Membrane</keyword>
<comment type="similarity">
    <text evidence="2">Belongs to the EBP family.</text>
</comment>
<dbReference type="InterPro" id="IPR007905">
    <property type="entry name" value="EBP"/>
</dbReference>
<keyword evidence="9" id="KW-0808">Transferase</keyword>
<evidence type="ECO:0000256" key="6">
    <source>
        <dbReference type="PROSITE-ProRule" id="PRU01087"/>
    </source>
</evidence>
<comment type="subcellular location">
    <subcellularLocation>
        <location evidence="1">Membrane</location>
        <topology evidence="1">Multi-pass membrane protein</topology>
    </subcellularLocation>
</comment>
<evidence type="ECO:0000313" key="9">
    <source>
        <dbReference type="EMBL" id="WFC97225.1"/>
    </source>
</evidence>
<dbReference type="Pfam" id="PF05241">
    <property type="entry name" value="EBP"/>
    <property type="match status" value="1"/>
</dbReference>
<dbReference type="GO" id="GO:0004377">
    <property type="term" value="F:GDP-Man:Man(3)GlcNAc(2)-PP-Dol alpha-1,2-mannosyltransferase activity"/>
    <property type="evidence" value="ECO:0007669"/>
    <property type="project" value="UniProtKB-EC"/>
</dbReference>
<name>A0AAF0E188_9BASI</name>
<evidence type="ECO:0000259" key="8">
    <source>
        <dbReference type="PROSITE" id="PS51751"/>
    </source>
</evidence>
<proteinExistence type="inferred from homology"/>
<dbReference type="GO" id="GO:0016020">
    <property type="term" value="C:membrane"/>
    <property type="evidence" value="ECO:0007669"/>
    <property type="project" value="UniProtKB-SubCell"/>
</dbReference>
<keyword evidence="4 6" id="KW-1133">Transmembrane helix</keyword>
<feature type="domain" description="EXPERA" evidence="8">
    <location>
        <begin position="38"/>
        <end position="198"/>
    </location>
</feature>
<gene>
    <name evidence="9" type="primary">ALG11_2</name>
    <name evidence="9" type="ORF">MBRA1_003891</name>
</gene>
<evidence type="ECO:0000256" key="5">
    <source>
        <dbReference type="ARBA" id="ARBA00023136"/>
    </source>
</evidence>
<dbReference type="PROSITE" id="PS51751">
    <property type="entry name" value="EXPERA"/>
    <property type="match status" value="1"/>
</dbReference>
<evidence type="ECO:0000256" key="3">
    <source>
        <dbReference type="ARBA" id="ARBA00022692"/>
    </source>
</evidence>
<keyword evidence="9" id="KW-0328">Glycosyltransferase</keyword>
<sequence>MVTAALAQTLFSIGYVGGLLAAAWGAARLAQHRGLPHGQRLLYFWLVFDALIHVFLEGPFVWLSVQGRTVATSRGFFASVWQEYSYADHRWAVADAGIVSVELLTVVLTGPLAAYTAWLVLRRDPGYHVWLVLLCGAELYGDYVRVRLTQMTFVPEWFAHAPVGVLLTQSLSTDNPLHLYFYLMASNSCRALLRLSRAAQKEA</sequence>
<dbReference type="Proteomes" id="UP001216638">
    <property type="component" value="Chromosome 7"/>
</dbReference>
<evidence type="ECO:0000256" key="2">
    <source>
        <dbReference type="ARBA" id="ARBA00008337"/>
    </source>
</evidence>
<dbReference type="InterPro" id="IPR033118">
    <property type="entry name" value="EXPERA"/>
</dbReference>
<dbReference type="GO" id="GO:0005783">
    <property type="term" value="C:endoplasmic reticulum"/>
    <property type="evidence" value="ECO:0007669"/>
    <property type="project" value="TreeGrafter"/>
</dbReference>
<dbReference type="PANTHER" id="PTHR14207">
    <property type="entry name" value="STEROL ISOMERASE"/>
    <property type="match status" value="1"/>
</dbReference>
<feature type="transmembrane region" description="Helical" evidence="7">
    <location>
        <begin position="42"/>
        <end position="65"/>
    </location>
</feature>
<reference evidence="9" key="1">
    <citation type="submission" date="2023-03" db="EMBL/GenBank/DDBJ databases">
        <title>Mating type loci evolution in Malassezia.</title>
        <authorList>
            <person name="Coelho M.A."/>
        </authorList>
    </citation>
    <scope>NUCLEOTIDE SEQUENCE</scope>
    <source>
        <strain evidence="9">CBS 14135</strain>
    </source>
</reference>
<dbReference type="PANTHER" id="PTHR14207:SF1">
    <property type="entry name" value="EMOPAMIL-BINDING PROTEIN-LIKE"/>
    <property type="match status" value="1"/>
</dbReference>
<dbReference type="EMBL" id="CP119957">
    <property type="protein sequence ID" value="WFC97225.1"/>
    <property type="molecule type" value="Genomic_DNA"/>
</dbReference>
<evidence type="ECO:0000313" key="10">
    <source>
        <dbReference type="Proteomes" id="UP001216638"/>
    </source>
</evidence>
<accession>A0AAF0E188</accession>
<organism evidence="9 10">
    <name type="scientific">Malassezia brasiliensis</name>
    <dbReference type="NCBI Taxonomy" id="1821822"/>
    <lineage>
        <taxon>Eukaryota</taxon>
        <taxon>Fungi</taxon>
        <taxon>Dikarya</taxon>
        <taxon>Basidiomycota</taxon>
        <taxon>Ustilaginomycotina</taxon>
        <taxon>Malasseziomycetes</taxon>
        <taxon>Malasseziales</taxon>
        <taxon>Malasseziaceae</taxon>
        <taxon>Malassezia</taxon>
    </lineage>
</organism>
<protein>
    <submittedName>
        <fullName evidence="9">GDP-Man:Man3GlcNAc2-PP-dolichol alpha-1,2-mannosyltransferase</fullName>
        <ecNumber evidence="9">2.4.1.131</ecNumber>
    </submittedName>
</protein>
<keyword evidence="3 6" id="KW-0812">Transmembrane</keyword>
<evidence type="ECO:0000256" key="1">
    <source>
        <dbReference type="ARBA" id="ARBA00004141"/>
    </source>
</evidence>
<evidence type="ECO:0000256" key="4">
    <source>
        <dbReference type="ARBA" id="ARBA00022989"/>
    </source>
</evidence>
<dbReference type="AlphaFoldDB" id="A0AAF0E188"/>
<feature type="transmembrane region" description="Helical" evidence="7">
    <location>
        <begin position="6"/>
        <end position="30"/>
    </location>
</feature>
<dbReference type="GO" id="GO:0047750">
    <property type="term" value="F:cholestenol delta-isomerase activity"/>
    <property type="evidence" value="ECO:0007669"/>
    <property type="project" value="InterPro"/>
</dbReference>
<keyword evidence="10" id="KW-1185">Reference proteome</keyword>